<keyword evidence="2" id="KW-1185">Reference proteome</keyword>
<dbReference type="Proteomes" id="UP000708208">
    <property type="component" value="Unassembled WGS sequence"/>
</dbReference>
<comment type="caution">
    <text evidence="1">The sequence shown here is derived from an EMBL/GenBank/DDBJ whole genome shotgun (WGS) entry which is preliminary data.</text>
</comment>
<reference evidence="1" key="1">
    <citation type="submission" date="2021-06" db="EMBL/GenBank/DDBJ databases">
        <authorList>
            <person name="Hodson N. C."/>
            <person name="Mongue J. A."/>
            <person name="Jaron S. K."/>
        </authorList>
    </citation>
    <scope>NUCLEOTIDE SEQUENCE</scope>
</reference>
<dbReference type="Pfam" id="PF00400">
    <property type="entry name" value="WD40"/>
    <property type="match status" value="1"/>
</dbReference>
<dbReference type="AlphaFoldDB" id="A0A8J2L9G4"/>
<name>A0A8J2L9G4_9HEXA</name>
<dbReference type="InterPro" id="IPR001680">
    <property type="entry name" value="WD40_rpt"/>
</dbReference>
<proteinExistence type="predicted"/>
<gene>
    <name evidence="1" type="ORF">AFUS01_LOCUS38607</name>
</gene>
<dbReference type="OrthoDB" id="273067at2759"/>
<protein>
    <submittedName>
        <fullName evidence="1">Uncharacterized protein</fullName>
    </submittedName>
</protein>
<organism evidence="1 2">
    <name type="scientific">Allacma fusca</name>
    <dbReference type="NCBI Taxonomy" id="39272"/>
    <lineage>
        <taxon>Eukaryota</taxon>
        <taxon>Metazoa</taxon>
        <taxon>Ecdysozoa</taxon>
        <taxon>Arthropoda</taxon>
        <taxon>Hexapoda</taxon>
        <taxon>Collembola</taxon>
        <taxon>Symphypleona</taxon>
        <taxon>Sminthuridae</taxon>
        <taxon>Allacma</taxon>
    </lineage>
</organism>
<sequence length="206" mass="22541">MDIRIIPKPFRVVAACDDGKLRIFDLETQKLVGSFSDTLCPKEVLSANNNILAAGGQDGSICVYEADFRTTQPIWSFGAEQKLTPGLALSNDATWLACGTRGTPTIYNLRTKTDLPALPTELSQRIFTMTFDNDGTLWWGGEGTAIHNSECLSSITSTMRTEYGDEVIHHIFSIATGEKSQLSVAGSSNGILFTDNGKYWDTYISL</sequence>
<accession>A0A8J2L9G4</accession>
<dbReference type="EMBL" id="CAJVCH010548413">
    <property type="protein sequence ID" value="CAG7828698.1"/>
    <property type="molecule type" value="Genomic_DNA"/>
</dbReference>
<evidence type="ECO:0000313" key="2">
    <source>
        <dbReference type="Proteomes" id="UP000708208"/>
    </source>
</evidence>
<evidence type="ECO:0000313" key="1">
    <source>
        <dbReference type="EMBL" id="CAG7828698.1"/>
    </source>
</evidence>